<comment type="caution">
    <text evidence="16">The sequence shown here is derived from an EMBL/GenBank/DDBJ whole genome shotgun (WGS) entry which is preliminary data.</text>
</comment>
<keyword evidence="7" id="KW-0851">Voltage-gated channel</keyword>
<dbReference type="GO" id="GO:0034702">
    <property type="term" value="C:monoatomic ion channel complex"/>
    <property type="evidence" value="ECO:0007669"/>
    <property type="project" value="UniProtKB-KW"/>
</dbReference>
<dbReference type="InterPro" id="IPR050599">
    <property type="entry name" value="VDCC_alpha-1_subunit"/>
</dbReference>
<keyword evidence="8 14" id="KW-1133">Transmembrane helix</keyword>
<keyword evidence="11" id="KW-0325">Glycoprotein</keyword>
<evidence type="ECO:0000259" key="15">
    <source>
        <dbReference type="Pfam" id="PF00520"/>
    </source>
</evidence>
<dbReference type="SUPFAM" id="SSF81324">
    <property type="entry name" value="Voltage-gated potassium channels"/>
    <property type="match status" value="1"/>
</dbReference>
<dbReference type="GO" id="GO:0005262">
    <property type="term" value="F:calcium channel activity"/>
    <property type="evidence" value="ECO:0007669"/>
    <property type="project" value="UniProtKB-KW"/>
</dbReference>
<feature type="transmembrane region" description="Helical" evidence="14">
    <location>
        <begin position="312"/>
        <end position="337"/>
    </location>
</feature>
<keyword evidence="2" id="KW-0813">Transport</keyword>
<evidence type="ECO:0000256" key="14">
    <source>
        <dbReference type="SAM" id="Phobius"/>
    </source>
</evidence>
<feature type="compositionally biased region" description="Polar residues" evidence="13">
    <location>
        <begin position="45"/>
        <end position="54"/>
    </location>
</feature>
<keyword evidence="4" id="KW-0107">Calcium channel</keyword>
<dbReference type="InterPro" id="IPR005821">
    <property type="entry name" value="Ion_trans_dom"/>
</dbReference>
<dbReference type="EMBL" id="JALLPJ020000334">
    <property type="protein sequence ID" value="KAL3795086.1"/>
    <property type="molecule type" value="Genomic_DNA"/>
</dbReference>
<dbReference type="Gene3D" id="1.20.120.350">
    <property type="entry name" value="Voltage-gated potassium channels. Chain C"/>
    <property type="match status" value="1"/>
</dbReference>
<feature type="compositionally biased region" description="Basic residues" evidence="13">
    <location>
        <begin position="62"/>
        <end position="82"/>
    </location>
</feature>
<evidence type="ECO:0000256" key="6">
    <source>
        <dbReference type="ARBA" id="ARBA00022837"/>
    </source>
</evidence>
<dbReference type="AlphaFoldDB" id="A0ABD3Q500"/>
<evidence type="ECO:0000256" key="3">
    <source>
        <dbReference type="ARBA" id="ARBA00022568"/>
    </source>
</evidence>
<evidence type="ECO:0000313" key="17">
    <source>
        <dbReference type="Proteomes" id="UP001530400"/>
    </source>
</evidence>
<evidence type="ECO:0000256" key="10">
    <source>
        <dbReference type="ARBA" id="ARBA00023136"/>
    </source>
</evidence>
<dbReference type="Pfam" id="PF00520">
    <property type="entry name" value="Ion_trans"/>
    <property type="match status" value="1"/>
</dbReference>
<organism evidence="16 17">
    <name type="scientific">Cyclotella atomus</name>
    <dbReference type="NCBI Taxonomy" id="382360"/>
    <lineage>
        <taxon>Eukaryota</taxon>
        <taxon>Sar</taxon>
        <taxon>Stramenopiles</taxon>
        <taxon>Ochrophyta</taxon>
        <taxon>Bacillariophyta</taxon>
        <taxon>Coscinodiscophyceae</taxon>
        <taxon>Thalassiosirophycidae</taxon>
        <taxon>Stephanodiscales</taxon>
        <taxon>Stephanodiscaceae</taxon>
        <taxon>Cyclotella</taxon>
    </lineage>
</organism>
<reference evidence="16 17" key="1">
    <citation type="submission" date="2024-10" db="EMBL/GenBank/DDBJ databases">
        <title>Updated reference genomes for cyclostephanoid diatoms.</title>
        <authorList>
            <person name="Roberts W.R."/>
            <person name="Alverson A.J."/>
        </authorList>
    </citation>
    <scope>NUCLEOTIDE SEQUENCE [LARGE SCALE GENOMIC DNA]</scope>
    <source>
        <strain evidence="16 17">AJA010-31</strain>
    </source>
</reference>
<feature type="transmembrane region" description="Helical" evidence="14">
    <location>
        <begin position="192"/>
        <end position="213"/>
    </location>
</feature>
<evidence type="ECO:0000256" key="4">
    <source>
        <dbReference type="ARBA" id="ARBA00022673"/>
    </source>
</evidence>
<dbReference type="Gene3D" id="1.10.287.70">
    <property type="match status" value="1"/>
</dbReference>
<evidence type="ECO:0000256" key="2">
    <source>
        <dbReference type="ARBA" id="ARBA00022448"/>
    </source>
</evidence>
<keyword evidence="10 14" id="KW-0472">Membrane</keyword>
<evidence type="ECO:0000256" key="9">
    <source>
        <dbReference type="ARBA" id="ARBA00023065"/>
    </source>
</evidence>
<dbReference type="PANTHER" id="PTHR45628:SF7">
    <property type="entry name" value="VOLTAGE-DEPENDENT CALCIUM CHANNEL TYPE A SUBUNIT ALPHA-1"/>
    <property type="match status" value="1"/>
</dbReference>
<protein>
    <recommendedName>
        <fullName evidence="15">Ion transport domain-containing protein</fullName>
    </recommendedName>
</protein>
<evidence type="ECO:0000256" key="5">
    <source>
        <dbReference type="ARBA" id="ARBA00022692"/>
    </source>
</evidence>
<keyword evidence="6" id="KW-0106">Calcium</keyword>
<evidence type="ECO:0000256" key="7">
    <source>
        <dbReference type="ARBA" id="ARBA00022882"/>
    </source>
</evidence>
<keyword evidence="9" id="KW-0406">Ion transport</keyword>
<dbReference type="Proteomes" id="UP001530400">
    <property type="component" value="Unassembled WGS sequence"/>
</dbReference>
<feature type="domain" description="Ion transport" evidence="15">
    <location>
        <begin position="129"/>
        <end position="347"/>
    </location>
</feature>
<proteinExistence type="predicted"/>
<feature type="transmembrane region" description="Helical" evidence="14">
    <location>
        <begin position="234"/>
        <end position="259"/>
    </location>
</feature>
<keyword evidence="17" id="KW-1185">Reference proteome</keyword>
<evidence type="ECO:0000256" key="13">
    <source>
        <dbReference type="SAM" id="MobiDB-lite"/>
    </source>
</evidence>
<keyword evidence="5 14" id="KW-0812">Transmembrane</keyword>
<dbReference type="PANTHER" id="PTHR45628">
    <property type="entry name" value="VOLTAGE-DEPENDENT CALCIUM CHANNEL TYPE A SUBUNIT ALPHA-1"/>
    <property type="match status" value="1"/>
</dbReference>
<gene>
    <name evidence="16" type="ORF">ACHAWO_009249</name>
</gene>
<evidence type="ECO:0000256" key="12">
    <source>
        <dbReference type="ARBA" id="ARBA00023303"/>
    </source>
</evidence>
<name>A0ABD3Q500_9STRA</name>
<sequence length="422" mass="48523">MSAAAAASAARLDRSGTSRYSSSRRLPNFDDSLQSLELSARSGRGNPQNPQSDSFKSERSARARARVNKRAKSTRNTNRRSSRQTNDDSFRSNEAPAVNAPSPSWMPHWLKPVDQARRSMGRFINCDRFQYFILILITINAIMMGVATFPFVKSNPQISNVFELIDKVFLVIFTIESGLQLLYQGWYIFKDGFLVFDLLIVILSWALEGTQVIRSFRIFRALRLVTRVETMRNLVLAMFDVMPKLGAIFALLALVFYIFGVMMTQLYKDLSKQGDDPMGYFSSLPRTLFTLFQIMCLDEWASVYDTVSEFYWWSWIPFIAFIVITAFVVINLVVAVICDVVSDLDKEGQAGLYGFNSEAEFEMARNRDEIKANKKQAVEKRMKELHQQIETMVQVQDRMRLTTLLLAKKLRDNAMRFEEEDY</sequence>
<evidence type="ECO:0000256" key="1">
    <source>
        <dbReference type="ARBA" id="ARBA00004141"/>
    </source>
</evidence>
<feature type="compositionally biased region" description="Low complexity" evidence="13">
    <location>
        <begin position="1"/>
        <end position="10"/>
    </location>
</feature>
<accession>A0ABD3Q500</accession>
<feature type="region of interest" description="Disordered" evidence="13">
    <location>
        <begin position="1"/>
        <end position="100"/>
    </location>
</feature>
<comment type="subcellular location">
    <subcellularLocation>
        <location evidence="1">Membrane</location>
        <topology evidence="1">Multi-pass membrane protein</topology>
    </subcellularLocation>
</comment>
<keyword evidence="3" id="KW-0109">Calcium transport</keyword>
<evidence type="ECO:0000256" key="8">
    <source>
        <dbReference type="ARBA" id="ARBA00022989"/>
    </source>
</evidence>
<evidence type="ECO:0000256" key="11">
    <source>
        <dbReference type="ARBA" id="ARBA00023180"/>
    </source>
</evidence>
<feature type="transmembrane region" description="Helical" evidence="14">
    <location>
        <begin position="129"/>
        <end position="152"/>
    </location>
</feature>
<dbReference type="InterPro" id="IPR027359">
    <property type="entry name" value="Volt_channel_dom_sf"/>
</dbReference>
<keyword evidence="12" id="KW-0407">Ion channel</keyword>
<evidence type="ECO:0000313" key="16">
    <source>
        <dbReference type="EMBL" id="KAL3795086.1"/>
    </source>
</evidence>